<dbReference type="SUPFAM" id="SSF49373">
    <property type="entry name" value="Invasin/intimin cell-adhesion fragments"/>
    <property type="match status" value="1"/>
</dbReference>
<dbReference type="AlphaFoldDB" id="F4KKV3"/>
<dbReference type="Proteomes" id="UP000006545">
    <property type="component" value="Chromosome"/>
</dbReference>
<dbReference type="Gene3D" id="2.60.40.1080">
    <property type="match status" value="1"/>
</dbReference>
<dbReference type="Pfam" id="PF02368">
    <property type="entry name" value="Big_2"/>
    <property type="match status" value="1"/>
</dbReference>
<evidence type="ECO:0000313" key="2">
    <source>
        <dbReference type="EMBL" id="AEE11986.1"/>
    </source>
</evidence>
<name>F4KKV3_PORAD</name>
<dbReference type="SMART" id="SM00635">
    <property type="entry name" value="BID_2"/>
    <property type="match status" value="1"/>
</dbReference>
<dbReference type="KEGG" id="pah:Poras_0032"/>
<protein>
    <submittedName>
        <fullName evidence="2">Ig domain protein group 2 domain protein</fullName>
    </submittedName>
</protein>
<organism evidence="2 3">
    <name type="scientific">Porphyromonas asaccharolytica (strain ATCC 25260 / DSM 20707 / BCRC 10618 / CCUG 7834 / JCM 6326 / LMG 13178 / VPI 4198 / B440)</name>
    <name type="common">Bacteroides asaccharolyticus</name>
    <dbReference type="NCBI Taxonomy" id="879243"/>
    <lineage>
        <taxon>Bacteria</taxon>
        <taxon>Pseudomonadati</taxon>
        <taxon>Bacteroidota</taxon>
        <taxon>Bacteroidia</taxon>
        <taxon>Bacteroidales</taxon>
        <taxon>Porphyromonadaceae</taxon>
        <taxon>Porphyromonas</taxon>
    </lineage>
</organism>
<dbReference type="InterPro" id="IPR008964">
    <property type="entry name" value="Invasin/intimin_cell_adhesion"/>
</dbReference>
<dbReference type="InterPro" id="IPR003343">
    <property type="entry name" value="Big_2"/>
</dbReference>
<reference evidence="3" key="1">
    <citation type="submission" date="2011-04" db="EMBL/GenBank/DDBJ databases">
        <title>The complete genome of Porphyromonas asaccharolytica DSM 20707.</title>
        <authorList>
            <person name="Lucas S."/>
            <person name="Han J."/>
            <person name="Lapidus A."/>
            <person name="Bruce D."/>
            <person name="Goodwin L."/>
            <person name="Pitluck S."/>
            <person name="Peters L."/>
            <person name="Kyrpides N."/>
            <person name="Mavromatis K."/>
            <person name="Ivanova N."/>
            <person name="Ovchinnikova G."/>
            <person name="Pagani I."/>
            <person name="Lu M."/>
            <person name="Detter J.C."/>
            <person name="Tapia R."/>
            <person name="Han C."/>
            <person name="Land M."/>
            <person name="Hauser L."/>
            <person name="Markowitz V."/>
            <person name="Cheng J.-F."/>
            <person name="Hugenholtz P."/>
            <person name="Woyke T."/>
            <person name="Wu D."/>
            <person name="Gronow S."/>
            <person name="Wellnitz S."/>
            <person name="Brambilla E."/>
            <person name="Klenk H.-P."/>
            <person name="Eisen J.A."/>
        </authorList>
    </citation>
    <scope>NUCLEOTIDE SEQUENCE [LARGE SCALE GENOMIC DNA]</scope>
    <source>
        <strain evidence="3">ATCC 25260 / DSM 20707 / VPI 4198</strain>
    </source>
</reference>
<evidence type="ECO:0000313" key="3">
    <source>
        <dbReference type="Proteomes" id="UP000006545"/>
    </source>
</evidence>
<dbReference type="EMBL" id="CP002689">
    <property type="protein sequence ID" value="AEE11986.1"/>
    <property type="molecule type" value="Genomic_DNA"/>
</dbReference>
<dbReference type="STRING" id="879243.Poras_0032"/>
<feature type="domain" description="BIG2" evidence="1">
    <location>
        <begin position="31"/>
        <end position="104"/>
    </location>
</feature>
<accession>F4KKV3</accession>
<proteinExistence type="predicted"/>
<sequence length="302" mass="34009">MTQKNLITLFTLLICCMGLGACKEKDNEQPVEVKLGITKTVDLLIGDTYKLEVNVSPKDLKVTFESTNTQIVTVSEQGILKAIAEGQAEVKATAGGVTKVCKVSVTKPDDIDKSRYLGLDASAEDQKYFAPIYIPTEEEFVPDNLHFFKSAVSPYGWIYQQQEPEAEKLLYYFASPRKLDDNGKEIPEEAQFCMDALIYNHSIPGAPLHIKLIPNKHYPKDYMADPDTFTNPDDLDVQEALLEIMKHYGFTEDAHFTKLAGDSAYEAYNTKFDPKVPLRGVMFTEKKGDAYELTFQISYGRR</sequence>
<dbReference type="HOGENOM" id="CLU_920875_0_0_10"/>
<keyword evidence="3" id="KW-1185">Reference proteome</keyword>
<gene>
    <name evidence="2" type="ordered locus">Poras_0032</name>
</gene>
<dbReference type="OrthoDB" id="1014288at2"/>
<dbReference type="PROSITE" id="PS51257">
    <property type="entry name" value="PROKAR_LIPOPROTEIN"/>
    <property type="match status" value="1"/>
</dbReference>
<dbReference type="RefSeq" id="WP_004331734.1">
    <property type="nucleotide sequence ID" value="NC_015501.1"/>
</dbReference>
<evidence type="ECO:0000259" key="1">
    <source>
        <dbReference type="SMART" id="SM00635"/>
    </source>
</evidence>